<keyword evidence="7" id="KW-1185">Reference proteome</keyword>
<dbReference type="RefSeq" id="WP_249304004.1">
    <property type="nucleotide sequence ID" value="NZ_CP060634.1"/>
</dbReference>
<dbReference type="InterPro" id="IPR027417">
    <property type="entry name" value="P-loop_NTPase"/>
</dbReference>
<dbReference type="InterPro" id="IPR003593">
    <property type="entry name" value="AAA+_ATPase"/>
</dbReference>
<reference evidence="6 7" key="1">
    <citation type="submission" date="2020-08" db="EMBL/GenBank/DDBJ databases">
        <authorList>
            <person name="Liu C."/>
            <person name="Sun Q."/>
        </authorList>
    </citation>
    <scope>NUCLEOTIDE SEQUENCE [LARGE SCALE GENOMIC DNA]</scope>
    <source>
        <strain evidence="6 7">NSJ-38</strain>
    </source>
</reference>
<keyword evidence="3" id="KW-0547">Nucleotide-binding</keyword>
<dbReference type="SMART" id="SM00382">
    <property type="entry name" value="AAA"/>
    <property type="match status" value="2"/>
</dbReference>
<proteinExistence type="predicted"/>
<protein>
    <submittedName>
        <fullName evidence="6">Sugar ABC transporter ATP-binding protein</fullName>
    </submittedName>
</protein>
<evidence type="ECO:0000256" key="4">
    <source>
        <dbReference type="ARBA" id="ARBA00022840"/>
    </source>
</evidence>
<dbReference type="KEGG" id="qdo:H9Q78_05100"/>
<feature type="domain" description="ABC transporter" evidence="5">
    <location>
        <begin position="12"/>
        <end position="244"/>
    </location>
</feature>
<dbReference type="SUPFAM" id="SSF52540">
    <property type="entry name" value="P-loop containing nucleoside triphosphate hydrolases"/>
    <property type="match status" value="2"/>
</dbReference>
<keyword evidence="2" id="KW-0677">Repeat</keyword>
<dbReference type="EMBL" id="CP060634">
    <property type="protein sequence ID" value="QNM06511.1"/>
    <property type="molecule type" value="Genomic_DNA"/>
</dbReference>
<evidence type="ECO:0000256" key="2">
    <source>
        <dbReference type="ARBA" id="ARBA00022737"/>
    </source>
</evidence>
<evidence type="ECO:0000256" key="3">
    <source>
        <dbReference type="ARBA" id="ARBA00022741"/>
    </source>
</evidence>
<accession>A0A7G9G6S9</accession>
<dbReference type="GO" id="GO:0005524">
    <property type="term" value="F:ATP binding"/>
    <property type="evidence" value="ECO:0007669"/>
    <property type="project" value="UniProtKB-KW"/>
</dbReference>
<dbReference type="InterPro" id="IPR017871">
    <property type="entry name" value="ABC_transporter-like_CS"/>
</dbReference>
<dbReference type="PROSITE" id="PS50893">
    <property type="entry name" value="ABC_TRANSPORTER_2"/>
    <property type="match status" value="2"/>
</dbReference>
<keyword evidence="1" id="KW-0813">Transport</keyword>
<name>A0A7G9G6S9_9FIRM</name>
<dbReference type="Proteomes" id="UP000515823">
    <property type="component" value="Chromosome"/>
</dbReference>
<dbReference type="Pfam" id="PF00005">
    <property type="entry name" value="ABC_tran"/>
    <property type="match status" value="2"/>
</dbReference>
<evidence type="ECO:0000313" key="6">
    <source>
        <dbReference type="EMBL" id="QNM06511.1"/>
    </source>
</evidence>
<dbReference type="GO" id="GO:0016887">
    <property type="term" value="F:ATP hydrolysis activity"/>
    <property type="evidence" value="ECO:0007669"/>
    <property type="project" value="InterPro"/>
</dbReference>
<dbReference type="Gene3D" id="3.40.50.300">
    <property type="entry name" value="P-loop containing nucleotide triphosphate hydrolases"/>
    <property type="match status" value="2"/>
</dbReference>
<keyword evidence="4 6" id="KW-0067">ATP-binding</keyword>
<dbReference type="CDD" id="cd03216">
    <property type="entry name" value="ABC_Carb_Monos_I"/>
    <property type="match status" value="1"/>
</dbReference>
<dbReference type="PANTHER" id="PTHR43790">
    <property type="entry name" value="CARBOHYDRATE TRANSPORT ATP-BINDING PROTEIN MG119-RELATED"/>
    <property type="match status" value="1"/>
</dbReference>
<evidence type="ECO:0000259" key="5">
    <source>
        <dbReference type="PROSITE" id="PS50893"/>
    </source>
</evidence>
<organism evidence="6 7">
    <name type="scientific">Qiania dongpingensis</name>
    <dbReference type="NCBI Taxonomy" id="2763669"/>
    <lineage>
        <taxon>Bacteria</taxon>
        <taxon>Bacillati</taxon>
        <taxon>Bacillota</taxon>
        <taxon>Clostridia</taxon>
        <taxon>Lachnospirales</taxon>
        <taxon>Lachnospiraceae</taxon>
        <taxon>Qiania</taxon>
    </lineage>
</organism>
<dbReference type="CDD" id="cd03215">
    <property type="entry name" value="ABC_Carb_Monos_II"/>
    <property type="match status" value="1"/>
</dbReference>
<dbReference type="AlphaFoldDB" id="A0A7G9G6S9"/>
<dbReference type="PANTHER" id="PTHR43790:SF9">
    <property type="entry name" value="GALACTOFURANOSE TRANSPORTER ATP-BINDING PROTEIN YTFR"/>
    <property type="match status" value="1"/>
</dbReference>
<dbReference type="InterPro" id="IPR003439">
    <property type="entry name" value="ABC_transporter-like_ATP-bd"/>
</dbReference>
<dbReference type="PROSITE" id="PS00211">
    <property type="entry name" value="ABC_TRANSPORTER_1"/>
    <property type="match status" value="1"/>
</dbReference>
<evidence type="ECO:0000256" key="1">
    <source>
        <dbReference type="ARBA" id="ARBA00022448"/>
    </source>
</evidence>
<evidence type="ECO:0000313" key="7">
    <source>
        <dbReference type="Proteomes" id="UP000515823"/>
    </source>
</evidence>
<dbReference type="InterPro" id="IPR050107">
    <property type="entry name" value="ABC_carbohydrate_import_ATPase"/>
</dbReference>
<feature type="domain" description="ABC transporter" evidence="5">
    <location>
        <begin position="256"/>
        <end position="500"/>
    </location>
</feature>
<gene>
    <name evidence="6" type="ORF">H9Q78_05100</name>
</gene>
<sequence>MAVDKTIEDPLLKVRNISKTFGGTKALDNVSLDFYRGEVHALLGENGAGKSTLIKILSGVYSCQEGKLFYGGEDIGLEVGRLRLAVIHQDLGLAEDMSVTENIASIAGYVKKGIFINWKETRRRAAALLQKMDCVLNPDALVSTLSAADRSLVAISRALYREVDLLILDEPTATLPQKEVERLFQMIETLRKQNIAIIYVSHRMDEVFRISQRVSVLRNGGFISSYSASEVKAENVIADIIGRPLTDVFVKSKKENRDSHVVLKVRDMNTGFVGPVSFELHRGEILALFGLKGAGHNEAGRCIWGAEPLDSGFVYVEGKEARLNKPRKAMEQSIGFISSKRQEEGIAPMFTVRENIYINPTVNGKGMCQLLKEKEEDERCEQAIQKYKIKANSGNDLMGTLSGGNQQKVMIARWFETESKILILEDPTIGVDVGAKADIYNMMKTGLEDGRSILLVSSDCEEVSRIADRVLVFDKGVIIGEVTGEKISMDYLTALSTGVADL</sequence>